<evidence type="ECO:0000256" key="7">
    <source>
        <dbReference type="SAM" id="MobiDB-lite"/>
    </source>
</evidence>
<dbReference type="Proteomes" id="UP000694389">
    <property type="component" value="Unassembled WGS sequence"/>
</dbReference>
<dbReference type="InterPro" id="IPR032450">
    <property type="entry name" value="SMARCC_N"/>
</dbReference>
<keyword evidence="12" id="KW-1185">Reference proteome</keyword>
<dbReference type="FunFam" id="1.10.10.10:FF:000020">
    <property type="entry name" value="SWI/SNF complex subunit SMARCC2 isoform c"/>
    <property type="match status" value="1"/>
</dbReference>
<dbReference type="GO" id="GO:0045202">
    <property type="term" value="C:synapse"/>
    <property type="evidence" value="ECO:0007669"/>
    <property type="project" value="TreeGrafter"/>
</dbReference>
<evidence type="ECO:0000256" key="6">
    <source>
        <dbReference type="ARBA" id="ARBA00049655"/>
    </source>
</evidence>
<feature type="region of interest" description="Disordered" evidence="7">
    <location>
        <begin position="1"/>
        <end position="39"/>
    </location>
</feature>
<feature type="domain" description="SANT" evidence="9">
    <location>
        <begin position="563"/>
        <end position="598"/>
    </location>
</feature>
<evidence type="ECO:0008006" key="13">
    <source>
        <dbReference type="Google" id="ProtNLM"/>
    </source>
</evidence>
<dbReference type="InterPro" id="IPR007526">
    <property type="entry name" value="SWIRM"/>
</dbReference>
<dbReference type="GO" id="GO:0006325">
    <property type="term" value="P:chromatin organization"/>
    <property type="evidence" value="ECO:0007669"/>
    <property type="project" value="UniProtKB-KW"/>
</dbReference>
<evidence type="ECO:0000313" key="12">
    <source>
        <dbReference type="Proteomes" id="UP000694389"/>
    </source>
</evidence>
<evidence type="ECO:0000259" key="8">
    <source>
        <dbReference type="PROSITE" id="PS50934"/>
    </source>
</evidence>
<dbReference type="InterPro" id="IPR049898">
    <property type="entry name" value="MARR_BRCT_CHROMO"/>
</dbReference>
<reference evidence="11" key="1">
    <citation type="submission" date="2025-08" db="UniProtKB">
        <authorList>
            <consortium name="Ensembl"/>
        </authorList>
    </citation>
    <scope>IDENTIFICATION</scope>
</reference>
<feature type="domain" description="SWIRM" evidence="8">
    <location>
        <begin position="391"/>
        <end position="488"/>
    </location>
</feature>
<evidence type="ECO:0000256" key="4">
    <source>
        <dbReference type="ARBA" id="ARBA00023163"/>
    </source>
</evidence>
<protein>
    <recommendedName>
        <fullName evidence="13">SWI/SNF complex subunit SMARCC2</fullName>
    </recommendedName>
</protein>
<dbReference type="GO" id="GO:0048858">
    <property type="term" value="P:cell projection morphogenesis"/>
    <property type="evidence" value="ECO:0007669"/>
    <property type="project" value="TreeGrafter"/>
</dbReference>
<evidence type="ECO:0000256" key="3">
    <source>
        <dbReference type="ARBA" id="ARBA00023015"/>
    </source>
</evidence>
<dbReference type="PROSITE" id="PS50934">
    <property type="entry name" value="SWIRM"/>
    <property type="match status" value="1"/>
</dbReference>
<dbReference type="InterPro" id="IPR036388">
    <property type="entry name" value="WH-like_DNA-bd_sf"/>
</dbReference>
<dbReference type="InterPro" id="IPR036420">
    <property type="entry name" value="BRCT_dom_sf"/>
</dbReference>
<feature type="region of interest" description="Disordered" evidence="7">
    <location>
        <begin position="692"/>
        <end position="725"/>
    </location>
</feature>
<evidence type="ECO:0000256" key="1">
    <source>
        <dbReference type="ARBA" id="ARBA00004123"/>
    </source>
</evidence>
<evidence type="ECO:0000259" key="9">
    <source>
        <dbReference type="PROSITE" id="PS51293"/>
    </source>
</evidence>
<feature type="region of interest" description="Disordered" evidence="7">
    <location>
        <begin position="293"/>
        <end position="331"/>
    </location>
</feature>
<evidence type="ECO:0000313" key="11">
    <source>
        <dbReference type="Ensembl" id="ENSDLAP00005002516.2"/>
    </source>
</evidence>
<name>A0A8C4GEY7_DICLA</name>
<dbReference type="Pfam" id="PF16495">
    <property type="entry name" value="SWIRM-assoc_1"/>
    <property type="match status" value="1"/>
</dbReference>
<evidence type="ECO:0000256" key="2">
    <source>
        <dbReference type="ARBA" id="ARBA00022853"/>
    </source>
</evidence>
<dbReference type="Pfam" id="PF04433">
    <property type="entry name" value="SWIRM"/>
    <property type="match status" value="1"/>
</dbReference>
<dbReference type="Pfam" id="PF16496">
    <property type="entry name" value="SWIRM-assoc_2"/>
    <property type="match status" value="1"/>
</dbReference>
<dbReference type="PROSITE" id="PS51293">
    <property type="entry name" value="SANT"/>
    <property type="match status" value="1"/>
</dbReference>
<dbReference type="Gene3D" id="1.10.10.60">
    <property type="entry name" value="Homeodomain-like"/>
    <property type="match status" value="1"/>
</dbReference>
<dbReference type="InterPro" id="IPR009057">
    <property type="entry name" value="Homeodomain-like_sf"/>
</dbReference>
<dbReference type="GO" id="GO:0016514">
    <property type="term" value="C:SWI/SNF complex"/>
    <property type="evidence" value="ECO:0007669"/>
    <property type="project" value="UniProtKB-ARBA"/>
</dbReference>
<organism evidence="11 12">
    <name type="scientific">Dicentrarchus labrax</name>
    <name type="common">European seabass</name>
    <name type="synonym">Morone labrax</name>
    <dbReference type="NCBI Taxonomy" id="13489"/>
    <lineage>
        <taxon>Eukaryota</taxon>
        <taxon>Metazoa</taxon>
        <taxon>Chordata</taxon>
        <taxon>Craniata</taxon>
        <taxon>Vertebrata</taxon>
        <taxon>Euteleostomi</taxon>
        <taxon>Actinopterygii</taxon>
        <taxon>Neopterygii</taxon>
        <taxon>Teleostei</taxon>
        <taxon>Neoteleostei</taxon>
        <taxon>Acanthomorphata</taxon>
        <taxon>Eupercaria</taxon>
        <taxon>Moronidae</taxon>
        <taxon>Dicentrarchus</taxon>
    </lineage>
</organism>
<dbReference type="GeneTree" id="ENSGT00940000155746"/>
<dbReference type="Ensembl" id="ENSDLAT00005002603.2">
    <property type="protein sequence ID" value="ENSDLAP00005002516.2"/>
    <property type="gene ID" value="ENSDLAG00005000560.2"/>
</dbReference>
<dbReference type="PANTHER" id="PTHR15381">
    <property type="entry name" value="CHONDROITIN SULFATE PROTEOGLYCAN 5 -RELATED"/>
    <property type="match status" value="1"/>
</dbReference>
<dbReference type="AlphaFoldDB" id="A0A8C4GEY7"/>
<dbReference type="InterPro" id="IPR017884">
    <property type="entry name" value="SANT_dom"/>
</dbReference>
<dbReference type="GO" id="GO:0006355">
    <property type="term" value="P:regulation of DNA-templated transcription"/>
    <property type="evidence" value="ECO:0007669"/>
    <property type="project" value="UniProtKB-ARBA"/>
</dbReference>
<accession>A0A8C4GEY7</accession>
<dbReference type="InterPro" id="IPR032451">
    <property type="entry name" value="SMARCC_C"/>
</dbReference>
<keyword evidence="4" id="KW-0804">Transcription</keyword>
<reference evidence="11" key="2">
    <citation type="submission" date="2025-09" db="UniProtKB">
        <authorList>
            <consortium name="Ensembl"/>
        </authorList>
    </citation>
    <scope>IDENTIFICATION</scope>
</reference>
<evidence type="ECO:0000259" key="10">
    <source>
        <dbReference type="PROSITE" id="PS52032"/>
    </source>
</evidence>
<feature type="compositionally biased region" description="Basic and acidic residues" evidence="7">
    <location>
        <begin position="705"/>
        <end position="725"/>
    </location>
</feature>
<dbReference type="SUPFAM" id="SSF46689">
    <property type="entry name" value="Homeodomain-like"/>
    <property type="match status" value="2"/>
</dbReference>
<feature type="domain" description="Chromo" evidence="10">
    <location>
        <begin position="25"/>
        <end position="299"/>
    </location>
</feature>
<gene>
    <name evidence="11" type="primary">smarcc1a</name>
</gene>
<dbReference type="FunFam" id="1.10.10.60:FF:000014">
    <property type="entry name" value="SWI/SNF complex subunit SMARCC2 isoform C"/>
    <property type="match status" value="1"/>
</dbReference>
<comment type="subcellular location">
    <subcellularLocation>
        <location evidence="1">Nucleus</location>
    </subcellularLocation>
</comment>
<dbReference type="PANTHER" id="PTHR15381:SF1">
    <property type="entry name" value="CHONDROITIN SULFATE PROTEOGLYCAN 5"/>
    <property type="match status" value="1"/>
</dbReference>
<dbReference type="PROSITE" id="PS52032">
    <property type="entry name" value="MARR_BRCT_CHROMO"/>
    <property type="match status" value="1"/>
</dbReference>
<evidence type="ECO:0000256" key="5">
    <source>
        <dbReference type="ARBA" id="ARBA00023242"/>
    </source>
</evidence>
<keyword evidence="5" id="KW-0539">Nucleus</keyword>
<keyword evidence="3" id="KW-0805">Transcription regulation</keyword>
<dbReference type="Gene3D" id="3.40.50.10190">
    <property type="entry name" value="BRCT domain"/>
    <property type="match status" value="1"/>
</dbReference>
<keyword evidence="2" id="KW-0156">Chromatin regulator</keyword>
<proteinExistence type="inferred from homology"/>
<dbReference type="SUPFAM" id="SSF52113">
    <property type="entry name" value="BRCT domain"/>
    <property type="match status" value="1"/>
</dbReference>
<sequence length="835" mass="93747">MATAATTAGGTGSGGPATGPAGSGTAVGRKKDGGPSTKFWESSETISQFETVRLWIGKHYKKYVQNDSPSSKSLAGLVVQLLQFQEDAFGRRVNNPALTKLPAKCFLDFKAAGALCHILGSVYKFKSEQGWRRFDLQNPSRMDRNVEMFLNVEKNLVQNNCLTRPTVFLSPDIEQKQASKLKDIIKRHQGTITDDKSKATHHIYPSPSQQEEDEWLRPVMRKDKQVLVHWGLSPDSYDTWVSASEVDGDVEDPPSTDRPWKVHAKWVLDTDAFNEWMNEEDYEVDENKKPVSFRQRIFPKEEEANSAGKKRRRSPSPPSTPAESRKKGGKKGKSFIGFTWCLPTLCLSVIIPLIRVTLYVLLQDDEEQGKAEINRLIDSGEDNVTEQTHHIIIPSYGAWFDYNCIHEIERRALPEFFNGKNKSKTPEIYLAYRNFMIDTYRLNPQEYLTSTSCRRNLTGDVCAIMRVHAFLEQWGLVNYQVDADSRPLPMGPPPTPHFTVLADTPSGLMPLNHRPPPIPPPQQMPNFADKCKDKIDLQNFGIRTDLYNKKNPKVSTQLTEQPALEMFKDDWNKVSEHVGSRTQDECILHFLRLPIEDPYLESTEASLGPLAYQPIPFSQSGNPVMSTVAFLASVVDPRVASAAARAALGEISTLNKEVTFRGQPLIAKNVVVANFSELKHFLEFSLSPSLSDKDKEETMETSASEQEKEKEEKAATDEGEEKRKKLEHDIEEGNIATAAAAALASAATKAKHLAAVEERKIKSLVALLVETQMKKLEIKLRHFEELETIMDREKEAVSQTEAVVFFEIKRAVIGHKNTSLITFLSAEKAETGCEP</sequence>
<comment type="similarity">
    <text evidence="6">Belongs to the SMARCC family.</text>
</comment>
<dbReference type="Gene3D" id="1.10.10.10">
    <property type="entry name" value="Winged helix-like DNA-binding domain superfamily/Winged helix DNA-binding domain"/>
    <property type="match status" value="1"/>
</dbReference>